<keyword evidence="2" id="KW-0808">Transferase</keyword>
<protein>
    <submittedName>
        <fullName evidence="2">Protein-O-fucosyltransferase 2</fullName>
    </submittedName>
</protein>
<evidence type="ECO:0000313" key="2">
    <source>
        <dbReference type="EMBL" id="MBX22957.1"/>
    </source>
</evidence>
<dbReference type="GO" id="GO:0016757">
    <property type="term" value="F:glycosyltransferase activity"/>
    <property type="evidence" value="ECO:0007669"/>
    <property type="project" value="UniProtKB-KW"/>
</dbReference>
<name>A0A2P2LYA3_RHIMU</name>
<dbReference type="EMBL" id="GGEC01042473">
    <property type="protein sequence ID" value="MBX22957.1"/>
    <property type="molecule type" value="Transcribed_RNA"/>
</dbReference>
<dbReference type="AlphaFoldDB" id="A0A2P2LYA3"/>
<reference evidence="2" key="1">
    <citation type="submission" date="2018-02" db="EMBL/GenBank/DDBJ databases">
        <title>Rhizophora mucronata_Transcriptome.</title>
        <authorList>
            <person name="Meera S.P."/>
            <person name="Sreeshan A."/>
            <person name="Augustine A."/>
        </authorList>
    </citation>
    <scope>NUCLEOTIDE SEQUENCE</scope>
    <source>
        <tissue evidence="2">Leaf</tissue>
    </source>
</reference>
<feature type="transmembrane region" description="Helical" evidence="1">
    <location>
        <begin position="78"/>
        <end position="99"/>
    </location>
</feature>
<keyword evidence="1" id="KW-1133">Transmembrane helix</keyword>
<feature type="transmembrane region" description="Helical" evidence="1">
    <location>
        <begin position="106"/>
        <end position="125"/>
    </location>
</feature>
<keyword evidence="2" id="KW-0328">Glycosyltransferase</keyword>
<keyword evidence="1" id="KW-0472">Membrane</keyword>
<evidence type="ECO:0000256" key="1">
    <source>
        <dbReference type="SAM" id="Phobius"/>
    </source>
</evidence>
<organism evidence="2">
    <name type="scientific">Rhizophora mucronata</name>
    <name type="common">Asiatic mangrove</name>
    <dbReference type="NCBI Taxonomy" id="61149"/>
    <lineage>
        <taxon>Eukaryota</taxon>
        <taxon>Viridiplantae</taxon>
        <taxon>Streptophyta</taxon>
        <taxon>Embryophyta</taxon>
        <taxon>Tracheophyta</taxon>
        <taxon>Spermatophyta</taxon>
        <taxon>Magnoliopsida</taxon>
        <taxon>eudicotyledons</taxon>
        <taxon>Gunneridae</taxon>
        <taxon>Pentapetalae</taxon>
        <taxon>rosids</taxon>
        <taxon>fabids</taxon>
        <taxon>Malpighiales</taxon>
        <taxon>Rhizophoraceae</taxon>
        <taxon>Rhizophora</taxon>
    </lineage>
</organism>
<keyword evidence="1" id="KW-0812">Transmembrane</keyword>
<proteinExistence type="predicted"/>
<sequence>MALISSHSKTSITTRRLTCWPYSCYSLFSFLSCSSPPTFVTSSPPPQSFASVPILLPTTCANPSCALFTCSGNSSSPYSLSGIILLLYLPFPLLLRLILILLPTTLLAALITVIMMISMPPYPWISSSLPCSSRSL</sequence>
<accession>A0A2P2LYA3</accession>